<dbReference type="InterPro" id="IPR002491">
    <property type="entry name" value="ABC_transptr_periplasmic_BD"/>
</dbReference>
<keyword evidence="3" id="KW-0813">Transport</keyword>
<evidence type="ECO:0000256" key="3">
    <source>
        <dbReference type="ARBA" id="ARBA00022448"/>
    </source>
</evidence>
<evidence type="ECO:0000256" key="4">
    <source>
        <dbReference type="ARBA" id="ARBA00022729"/>
    </source>
</evidence>
<keyword evidence="13" id="KW-1185">Reference proteome</keyword>
<dbReference type="RefSeq" id="WP_378048252.1">
    <property type="nucleotide sequence ID" value="NZ_JBHMDN010000016.1"/>
</dbReference>
<dbReference type="PROSITE" id="PS00041">
    <property type="entry name" value="HTH_ARAC_FAMILY_1"/>
    <property type="match status" value="1"/>
</dbReference>
<keyword evidence="5" id="KW-0805">Transcription regulation</keyword>
<comment type="subcellular location">
    <subcellularLocation>
        <location evidence="1">Cell envelope</location>
    </subcellularLocation>
</comment>
<reference evidence="13" key="1">
    <citation type="journal article" date="2019" name="Int. J. Syst. Evol. Microbiol.">
        <title>The Global Catalogue of Microorganisms (GCM) 10K type strain sequencing project: providing services to taxonomists for standard genome sequencing and annotation.</title>
        <authorList>
            <consortium name="The Broad Institute Genomics Platform"/>
            <consortium name="The Broad Institute Genome Sequencing Center for Infectious Disease"/>
            <person name="Wu L."/>
            <person name="Ma J."/>
        </authorList>
    </citation>
    <scope>NUCLEOTIDE SEQUENCE [LARGE SCALE GENOMIC DNA]</scope>
    <source>
        <strain evidence="13">KCTC 12907</strain>
    </source>
</reference>
<evidence type="ECO:0000256" key="2">
    <source>
        <dbReference type="ARBA" id="ARBA00008814"/>
    </source>
</evidence>
<sequence>MNWDERLLLWNEAAIKLLDIRCVARSPGDDLRGYALPSSALLWIRRGSARVTLAGTDYAVEGFYLMHGGKGDTLNIFPTGDGMAYDMILYKARLPLSGSRLLNRMLERGNPFRMRCGFAPADPLALEAMARKMEESWRRRTPLDKLLARGLFHQFAHEWIAQLKLHEASADGPDLVGQAVRYIQDNYAQPITVEGLAGLLDCSASYLSRLLKKRLGTTPNDYLTRVRMEHAKRLLAETDAALQEIAASIGYPDVYYFSRAFKKQTGLPPLRYRSAAAGRHPVQNNPSKRSDQAIAPLLSRGYNLIENRYQQGGEGDFPMHKDLKVSMAAVMLLCVTLLFSGCASPSGANESPAAAGSPAASQSSVAPQQAQTVKVTHLMGETEIPADPQRIASAGLEDILLALDAPLVQAQSMEGHYLYDTLQQKNIPASYTPGQMNYEAILDAKPDLIVAYLLPSDEETYASLSKIAPTVVYDRGNWQTSIVELGKALGREEQAHAVVRAYEDKLKQAKEAIVEAVGSERSVVFIRPSSKDVQLFFPAYAYTSTLYNELGLTADAYLLELQAKEEEGAWGKTASFEVLPELTANDLFLTVGGSYDMEDDYRNTVEQLGELEKLKVWQEIPAVKRGQVHIVSARHWMLNGPAADSMKIDDVLAALVP</sequence>
<keyword evidence="4" id="KW-0732">Signal</keyword>
<dbReference type="PROSITE" id="PS50983">
    <property type="entry name" value="FE_B12_PBP"/>
    <property type="match status" value="1"/>
</dbReference>
<evidence type="ECO:0000313" key="13">
    <source>
        <dbReference type="Proteomes" id="UP001596378"/>
    </source>
</evidence>
<dbReference type="Proteomes" id="UP001596378">
    <property type="component" value="Unassembled WGS sequence"/>
</dbReference>
<feature type="coiled-coil region" evidence="8">
    <location>
        <begin position="492"/>
        <end position="519"/>
    </location>
</feature>
<dbReference type="Gene3D" id="3.40.50.1980">
    <property type="entry name" value="Nitrogenase molybdenum iron protein domain"/>
    <property type="match status" value="2"/>
</dbReference>
<dbReference type="SMART" id="SM00342">
    <property type="entry name" value="HTH_ARAC"/>
    <property type="match status" value="1"/>
</dbReference>
<evidence type="ECO:0000256" key="5">
    <source>
        <dbReference type="ARBA" id="ARBA00023015"/>
    </source>
</evidence>
<comment type="caution">
    <text evidence="12">The sequence shown here is derived from an EMBL/GenBank/DDBJ whole genome shotgun (WGS) entry which is preliminary data.</text>
</comment>
<evidence type="ECO:0000256" key="1">
    <source>
        <dbReference type="ARBA" id="ARBA00004196"/>
    </source>
</evidence>
<name>A0ABW2F6Q3_9BACL</name>
<feature type="domain" description="HTH araC/xylS-type" evidence="10">
    <location>
        <begin position="177"/>
        <end position="275"/>
    </location>
</feature>
<feature type="region of interest" description="Disordered" evidence="9">
    <location>
        <begin position="349"/>
        <end position="368"/>
    </location>
</feature>
<evidence type="ECO:0000256" key="8">
    <source>
        <dbReference type="SAM" id="Coils"/>
    </source>
</evidence>
<dbReference type="InterPro" id="IPR018060">
    <property type="entry name" value="HTH_AraC"/>
</dbReference>
<evidence type="ECO:0000256" key="7">
    <source>
        <dbReference type="ARBA" id="ARBA00023163"/>
    </source>
</evidence>
<feature type="domain" description="Fe/B12 periplasmic-binding" evidence="11">
    <location>
        <begin position="388"/>
        <end position="657"/>
    </location>
</feature>
<dbReference type="PANTHER" id="PTHR30532:SF1">
    <property type="entry name" value="IRON(3+)-HYDROXAMATE-BINDING PROTEIN FHUD"/>
    <property type="match status" value="1"/>
</dbReference>
<evidence type="ECO:0000256" key="6">
    <source>
        <dbReference type="ARBA" id="ARBA00023125"/>
    </source>
</evidence>
<accession>A0ABW2F6Q3</accession>
<evidence type="ECO:0000259" key="10">
    <source>
        <dbReference type="PROSITE" id="PS01124"/>
    </source>
</evidence>
<dbReference type="PROSITE" id="PS01124">
    <property type="entry name" value="HTH_ARAC_FAMILY_2"/>
    <property type="match status" value="1"/>
</dbReference>
<dbReference type="InterPro" id="IPR018062">
    <property type="entry name" value="HTH_AraC-typ_CS"/>
</dbReference>
<dbReference type="Gene3D" id="1.10.10.60">
    <property type="entry name" value="Homeodomain-like"/>
    <property type="match status" value="2"/>
</dbReference>
<evidence type="ECO:0000259" key="11">
    <source>
        <dbReference type="PROSITE" id="PS50983"/>
    </source>
</evidence>
<dbReference type="Pfam" id="PF01497">
    <property type="entry name" value="Peripla_BP_2"/>
    <property type="match status" value="1"/>
</dbReference>
<dbReference type="InterPro" id="IPR020449">
    <property type="entry name" value="Tscrpt_reg_AraC-type_HTH"/>
</dbReference>
<comment type="similarity">
    <text evidence="2">Belongs to the bacterial solute-binding protein 8 family.</text>
</comment>
<organism evidence="12 13">
    <name type="scientific">Cohnella cellulosilytica</name>
    <dbReference type="NCBI Taxonomy" id="986710"/>
    <lineage>
        <taxon>Bacteria</taxon>
        <taxon>Bacillati</taxon>
        <taxon>Bacillota</taxon>
        <taxon>Bacilli</taxon>
        <taxon>Bacillales</taxon>
        <taxon>Paenibacillaceae</taxon>
        <taxon>Cohnella</taxon>
    </lineage>
</organism>
<dbReference type="PRINTS" id="PR00032">
    <property type="entry name" value="HTHARAC"/>
</dbReference>
<dbReference type="SUPFAM" id="SSF46689">
    <property type="entry name" value="Homeodomain-like"/>
    <property type="match status" value="2"/>
</dbReference>
<protein>
    <submittedName>
        <fullName evidence="12">Helix-turn-helix domain-containing protein</fullName>
    </submittedName>
</protein>
<keyword evidence="6" id="KW-0238">DNA-binding</keyword>
<evidence type="ECO:0000256" key="9">
    <source>
        <dbReference type="SAM" id="MobiDB-lite"/>
    </source>
</evidence>
<dbReference type="SUPFAM" id="SSF53807">
    <property type="entry name" value="Helical backbone' metal receptor"/>
    <property type="match status" value="1"/>
</dbReference>
<gene>
    <name evidence="12" type="ORF">ACFQMJ_03910</name>
</gene>
<dbReference type="EMBL" id="JBHTAI010000002">
    <property type="protein sequence ID" value="MFC7147674.1"/>
    <property type="molecule type" value="Genomic_DNA"/>
</dbReference>
<keyword evidence="7" id="KW-0804">Transcription</keyword>
<dbReference type="InterPro" id="IPR009057">
    <property type="entry name" value="Homeodomain-like_sf"/>
</dbReference>
<proteinExistence type="inferred from homology"/>
<dbReference type="PANTHER" id="PTHR30532">
    <property type="entry name" value="IRON III DICITRATE-BINDING PERIPLASMIC PROTEIN"/>
    <property type="match status" value="1"/>
</dbReference>
<dbReference type="InterPro" id="IPR051313">
    <property type="entry name" value="Bact_iron-sidero_bind"/>
</dbReference>
<evidence type="ECO:0000313" key="12">
    <source>
        <dbReference type="EMBL" id="MFC7147674.1"/>
    </source>
</evidence>
<keyword evidence="8" id="KW-0175">Coiled coil</keyword>
<dbReference type="Pfam" id="PF12833">
    <property type="entry name" value="HTH_18"/>
    <property type="match status" value="1"/>
</dbReference>